<keyword evidence="2" id="KW-1185">Reference proteome</keyword>
<reference evidence="1 2" key="1">
    <citation type="submission" date="2019-02" db="EMBL/GenBank/DDBJ databases">
        <title>Deep-cultivation of Planctomycetes and their phenomic and genomic characterization uncovers novel biology.</title>
        <authorList>
            <person name="Wiegand S."/>
            <person name="Jogler M."/>
            <person name="Boedeker C."/>
            <person name="Pinto D."/>
            <person name="Vollmers J."/>
            <person name="Rivas-Marin E."/>
            <person name="Kohn T."/>
            <person name="Peeters S.H."/>
            <person name="Heuer A."/>
            <person name="Rast P."/>
            <person name="Oberbeckmann S."/>
            <person name="Bunk B."/>
            <person name="Jeske O."/>
            <person name="Meyerdierks A."/>
            <person name="Storesund J.E."/>
            <person name="Kallscheuer N."/>
            <person name="Luecker S."/>
            <person name="Lage O.M."/>
            <person name="Pohl T."/>
            <person name="Merkel B.J."/>
            <person name="Hornburger P."/>
            <person name="Mueller R.-W."/>
            <person name="Bruemmer F."/>
            <person name="Labrenz M."/>
            <person name="Spormann A.M."/>
            <person name="Op den Camp H."/>
            <person name="Overmann J."/>
            <person name="Amann R."/>
            <person name="Jetten M.S.M."/>
            <person name="Mascher T."/>
            <person name="Medema M.H."/>
            <person name="Devos D.P."/>
            <person name="Kaster A.-K."/>
            <person name="Ovreas L."/>
            <person name="Rohde M."/>
            <person name="Galperin M.Y."/>
            <person name="Jogler C."/>
        </authorList>
    </citation>
    <scope>NUCLEOTIDE SEQUENCE [LARGE SCALE GENOMIC DNA]</scope>
    <source>
        <strain evidence="1 2">Pan241w</strain>
    </source>
</reference>
<evidence type="ECO:0000313" key="2">
    <source>
        <dbReference type="Proteomes" id="UP000317171"/>
    </source>
</evidence>
<proteinExistence type="predicted"/>
<protein>
    <submittedName>
        <fullName evidence="1">Uncharacterized protein</fullName>
    </submittedName>
</protein>
<dbReference type="KEGG" id="gaz:Pan241w_30800"/>
<gene>
    <name evidence="1" type="ORF">Pan241w_30800</name>
</gene>
<sequence>MDYHLKPLGKACSSTGKEFTPGETVHSVIIEQNGQLLRLDFSQDGWTGPPEGVVGEWKCQVPEPAAQGTKKIDPDALMQYFEQLYEAPNQVQEKFLYVLALFLVQKRRLKLEGSREEDQVFYLQLSGTHGEGSFEIRDQNLEESEIEQLQNQLNNQFFEEWE</sequence>
<accession>A0A517RGK3</accession>
<dbReference type="AlphaFoldDB" id="A0A517RGK3"/>
<dbReference type="OrthoDB" id="272345at2"/>
<dbReference type="Proteomes" id="UP000317171">
    <property type="component" value="Chromosome"/>
</dbReference>
<name>A0A517RGK3_9PLAN</name>
<dbReference type="EMBL" id="CP036269">
    <property type="protein sequence ID" value="QDT42985.1"/>
    <property type="molecule type" value="Genomic_DNA"/>
</dbReference>
<dbReference type="RefSeq" id="WP_145217109.1">
    <property type="nucleotide sequence ID" value="NZ_CP036269.1"/>
</dbReference>
<organism evidence="1 2">
    <name type="scientific">Gimesia alba</name>
    <dbReference type="NCBI Taxonomy" id="2527973"/>
    <lineage>
        <taxon>Bacteria</taxon>
        <taxon>Pseudomonadati</taxon>
        <taxon>Planctomycetota</taxon>
        <taxon>Planctomycetia</taxon>
        <taxon>Planctomycetales</taxon>
        <taxon>Planctomycetaceae</taxon>
        <taxon>Gimesia</taxon>
    </lineage>
</organism>
<evidence type="ECO:0000313" key="1">
    <source>
        <dbReference type="EMBL" id="QDT42985.1"/>
    </source>
</evidence>